<keyword evidence="10" id="KW-1185">Reference proteome</keyword>
<dbReference type="STRING" id="595528.A0A0D2WRD8"/>
<dbReference type="SMART" id="SM00848">
    <property type="entry name" value="Inhibitor_I29"/>
    <property type="match status" value="1"/>
</dbReference>
<dbReference type="FunFam" id="3.90.70.10:FF:000006">
    <property type="entry name" value="Cathepsin S"/>
    <property type="match status" value="1"/>
</dbReference>
<dbReference type="MEROPS" id="C01.092"/>
<keyword evidence="6" id="KW-0732">Signal</keyword>
<dbReference type="GO" id="GO:0008234">
    <property type="term" value="F:cysteine-type peptidase activity"/>
    <property type="evidence" value="ECO:0007669"/>
    <property type="project" value="UniProtKB-KW"/>
</dbReference>
<dbReference type="PANTHER" id="PTHR12411">
    <property type="entry name" value="CYSTEINE PROTEASE FAMILY C1-RELATED"/>
    <property type="match status" value="1"/>
</dbReference>
<gene>
    <name evidence="9" type="ORF">CAOG_004515</name>
</gene>
<dbReference type="InterPro" id="IPR038765">
    <property type="entry name" value="Papain-like_cys_pep_sf"/>
</dbReference>
<dbReference type="InterPro" id="IPR000169">
    <property type="entry name" value="Pept_cys_AS"/>
</dbReference>
<feature type="chain" id="PRO_5018599892" evidence="6">
    <location>
        <begin position="19"/>
        <end position="324"/>
    </location>
</feature>
<dbReference type="SMART" id="SM00645">
    <property type="entry name" value="Pept_C1"/>
    <property type="match status" value="1"/>
</dbReference>
<evidence type="ECO:0000256" key="3">
    <source>
        <dbReference type="ARBA" id="ARBA00022801"/>
    </source>
</evidence>
<evidence type="ECO:0000256" key="6">
    <source>
        <dbReference type="SAM" id="SignalP"/>
    </source>
</evidence>
<proteinExistence type="inferred from homology"/>
<dbReference type="InterPro" id="IPR013201">
    <property type="entry name" value="Prot_inhib_I29"/>
</dbReference>
<comment type="similarity">
    <text evidence="1">Belongs to the peptidase C1 family.</text>
</comment>
<dbReference type="Pfam" id="PF08246">
    <property type="entry name" value="Inhibitor_I29"/>
    <property type="match status" value="1"/>
</dbReference>
<dbReference type="SUPFAM" id="SSF54001">
    <property type="entry name" value="Cysteine proteinases"/>
    <property type="match status" value="1"/>
</dbReference>
<dbReference type="InterPro" id="IPR013128">
    <property type="entry name" value="Peptidase_C1A"/>
</dbReference>
<dbReference type="InParanoid" id="A0A0D2WRD8"/>
<dbReference type="Gene3D" id="3.90.70.10">
    <property type="entry name" value="Cysteine proteinases"/>
    <property type="match status" value="1"/>
</dbReference>
<dbReference type="RefSeq" id="XP_004347262.1">
    <property type="nucleotide sequence ID" value="XM_004347212.2"/>
</dbReference>
<dbReference type="OMA" id="HNGEYSE"/>
<feature type="signal peptide" evidence="6">
    <location>
        <begin position="1"/>
        <end position="18"/>
    </location>
</feature>
<evidence type="ECO:0000313" key="10">
    <source>
        <dbReference type="Proteomes" id="UP000008743"/>
    </source>
</evidence>
<dbReference type="EMBL" id="KE346366">
    <property type="protein sequence ID" value="KJE93768.1"/>
    <property type="molecule type" value="Genomic_DNA"/>
</dbReference>
<evidence type="ECO:0000256" key="2">
    <source>
        <dbReference type="ARBA" id="ARBA00022670"/>
    </source>
</evidence>
<keyword evidence="3" id="KW-0378">Hydrolase</keyword>
<dbReference type="InterPro" id="IPR025661">
    <property type="entry name" value="Pept_asp_AS"/>
</dbReference>
<dbReference type="Proteomes" id="UP000008743">
    <property type="component" value="Unassembled WGS sequence"/>
</dbReference>
<evidence type="ECO:0000259" key="7">
    <source>
        <dbReference type="SMART" id="SM00645"/>
    </source>
</evidence>
<dbReference type="PROSITE" id="PS00139">
    <property type="entry name" value="THIOL_PROTEASE_CYS"/>
    <property type="match status" value="1"/>
</dbReference>
<keyword evidence="5" id="KW-1015">Disulfide bond</keyword>
<dbReference type="OrthoDB" id="10253408at2759"/>
<keyword evidence="4" id="KW-0788">Thiol protease</keyword>
<dbReference type="AlphaFoldDB" id="A0A0D2WRD8"/>
<evidence type="ECO:0000259" key="8">
    <source>
        <dbReference type="SMART" id="SM00848"/>
    </source>
</evidence>
<feature type="domain" description="Cathepsin propeptide inhibitor" evidence="8">
    <location>
        <begin position="22"/>
        <end position="78"/>
    </location>
</feature>
<dbReference type="PRINTS" id="PR00705">
    <property type="entry name" value="PAPAIN"/>
</dbReference>
<dbReference type="PROSITE" id="PS00639">
    <property type="entry name" value="THIOL_PROTEASE_HIS"/>
    <property type="match status" value="1"/>
</dbReference>
<dbReference type="eggNOG" id="KOG1543">
    <property type="taxonomic scope" value="Eukaryota"/>
</dbReference>
<evidence type="ECO:0000256" key="1">
    <source>
        <dbReference type="ARBA" id="ARBA00008455"/>
    </source>
</evidence>
<dbReference type="CDD" id="cd02248">
    <property type="entry name" value="Peptidase_C1A"/>
    <property type="match status" value="1"/>
</dbReference>
<dbReference type="PROSITE" id="PS00640">
    <property type="entry name" value="THIOL_PROTEASE_ASN"/>
    <property type="match status" value="1"/>
</dbReference>
<reference evidence="10" key="1">
    <citation type="submission" date="2011-02" db="EMBL/GenBank/DDBJ databases">
        <title>The Genome Sequence of Capsaspora owczarzaki ATCC 30864.</title>
        <authorList>
            <person name="Russ C."/>
            <person name="Cuomo C."/>
            <person name="Burger G."/>
            <person name="Gray M.W."/>
            <person name="Holland P.W.H."/>
            <person name="King N."/>
            <person name="Lang F.B.F."/>
            <person name="Roger A.J."/>
            <person name="Ruiz-Trillo I."/>
            <person name="Young S.K."/>
            <person name="Zeng Q."/>
            <person name="Gargeya S."/>
            <person name="Alvarado L."/>
            <person name="Berlin A."/>
            <person name="Chapman S.B."/>
            <person name="Chen Z."/>
            <person name="Freedman E."/>
            <person name="Gellesch M."/>
            <person name="Goldberg J."/>
            <person name="Griggs A."/>
            <person name="Gujja S."/>
            <person name="Heilman E."/>
            <person name="Heiman D."/>
            <person name="Howarth C."/>
            <person name="Mehta T."/>
            <person name="Neiman D."/>
            <person name="Pearson M."/>
            <person name="Roberts A."/>
            <person name="Saif S."/>
            <person name="Shea T."/>
            <person name="Shenoy N."/>
            <person name="Sisk P."/>
            <person name="Stolte C."/>
            <person name="Sykes S."/>
            <person name="White J."/>
            <person name="Yandava C."/>
            <person name="Haas B."/>
            <person name="Nusbaum C."/>
            <person name="Birren B."/>
        </authorList>
    </citation>
    <scope>NUCLEOTIDE SEQUENCE</scope>
    <source>
        <strain evidence="10">ATCC 30864</strain>
    </source>
</reference>
<evidence type="ECO:0000313" key="9">
    <source>
        <dbReference type="EMBL" id="KJE93768.1"/>
    </source>
</evidence>
<dbReference type="PhylomeDB" id="A0A0D2WRD8"/>
<accession>A0A0D2WRD8</accession>
<name>A0A0D2WRD8_CAPO3</name>
<evidence type="ECO:0000256" key="5">
    <source>
        <dbReference type="ARBA" id="ARBA00023157"/>
    </source>
</evidence>
<dbReference type="PROSITE" id="PS51257">
    <property type="entry name" value="PROKAR_LIPOPROTEIN"/>
    <property type="match status" value="1"/>
</dbReference>
<dbReference type="Pfam" id="PF00112">
    <property type="entry name" value="Peptidase_C1"/>
    <property type="match status" value="1"/>
</dbReference>
<evidence type="ECO:0000256" key="4">
    <source>
        <dbReference type="ARBA" id="ARBA00022807"/>
    </source>
</evidence>
<dbReference type="InterPro" id="IPR000668">
    <property type="entry name" value="Peptidase_C1A_C"/>
</dbReference>
<keyword evidence="2" id="KW-0645">Protease</keyword>
<dbReference type="GO" id="GO:0006508">
    <property type="term" value="P:proteolysis"/>
    <property type="evidence" value="ECO:0007669"/>
    <property type="project" value="UniProtKB-KW"/>
</dbReference>
<organism evidence="9 10">
    <name type="scientific">Capsaspora owczarzaki (strain ATCC 30864)</name>
    <dbReference type="NCBI Taxonomy" id="595528"/>
    <lineage>
        <taxon>Eukaryota</taxon>
        <taxon>Filasterea</taxon>
        <taxon>Capsaspora</taxon>
    </lineage>
</organism>
<dbReference type="InterPro" id="IPR025660">
    <property type="entry name" value="Pept_his_AS"/>
</dbReference>
<feature type="domain" description="Peptidase C1A papain C-terminal" evidence="7">
    <location>
        <begin position="108"/>
        <end position="323"/>
    </location>
</feature>
<protein>
    <submittedName>
        <fullName evidence="9">Cathepsin L2</fullName>
    </submittedName>
</protein>
<dbReference type="InterPro" id="IPR039417">
    <property type="entry name" value="Peptidase_C1A_papain-like"/>
</dbReference>
<sequence length="324" mass="34428">MKAFTAVALLALVACAAANPCFDSWKATHGVSYATVGEETARRGIYRANLDFIEKHNSEGHSYKLAVNKFADLTYPEFAAKYLGLRFDATNATKSFAASTYLPRMVSLPDSVDWRTAGIVTPIKDQGQCGSCWSFSTTGSVEGQHARKTGQLVSLSEQNLVDCSSAQGNAGCNGGLMDQAFQYIISNNGIDTESSYPYTAQDGTCQFNSANVGATVASYQDIASGSESDLQNAVATVGPISVAIDASQPSFQFYSSGVYNEPACSSSQLDHGVLAVGYGTSGSSDYWLVKNSWGTSWGQSGYIWMTRNSNNQCGIATAASYPLV</sequence>